<dbReference type="OrthoDB" id="5569250at2759"/>
<dbReference type="EMBL" id="JH930612">
    <property type="protein sequence ID" value="EKM48974.1"/>
    <property type="molecule type" value="Genomic_DNA"/>
</dbReference>
<feature type="domain" description="Protein kinase" evidence="2">
    <location>
        <begin position="114"/>
        <end position="432"/>
    </location>
</feature>
<reference evidence="3 4" key="1">
    <citation type="journal article" date="2012" name="BMC Genomics">
        <title>Comparative genomics of the white-rot fungi, Phanerochaete carnosa and P. chrysosporium, to elucidate the genetic basis of the distinct wood types they colonize.</title>
        <authorList>
            <person name="Suzuki H."/>
            <person name="MacDonald J."/>
            <person name="Syed K."/>
            <person name="Salamov A."/>
            <person name="Hori C."/>
            <person name="Aerts A."/>
            <person name="Henrissat B."/>
            <person name="Wiebenga A."/>
            <person name="vanKuyk P.A."/>
            <person name="Barry K."/>
            <person name="Lindquist E."/>
            <person name="LaButti K."/>
            <person name="Lapidus A."/>
            <person name="Lucas S."/>
            <person name="Coutinho P."/>
            <person name="Gong Y."/>
            <person name="Samejima M."/>
            <person name="Mahadevan R."/>
            <person name="Abou-Zaid M."/>
            <person name="de Vries R.P."/>
            <person name="Igarashi K."/>
            <person name="Yadav J.S."/>
            <person name="Grigoriev I.V."/>
            <person name="Master E.R."/>
        </authorList>
    </citation>
    <scope>NUCLEOTIDE SEQUENCE [LARGE SCALE GENOMIC DNA]</scope>
    <source>
        <strain evidence="3 4">HHB-10118-sp</strain>
    </source>
</reference>
<dbReference type="STRING" id="650164.K5VQX4"/>
<organism evidence="3 4">
    <name type="scientific">Phanerochaete carnosa (strain HHB-10118-sp)</name>
    <name type="common">White-rot fungus</name>
    <name type="synonym">Peniophora carnosa</name>
    <dbReference type="NCBI Taxonomy" id="650164"/>
    <lineage>
        <taxon>Eukaryota</taxon>
        <taxon>Fungi</taxon>
        <taxon>Dikarya</taxon>
        <taxon>Basidiomycota</taxon>
        <taxon>Agaricomycotina</taxon>
        <taxon>Agaricomycetes</taxon>
        <taxon>Polyporales</taxon>
        <taxon>Phanerochaetaceae</taxon>
        <taxon>Phanerochaete</taxon>
    </lineage>
</organism>
<dbReference type="InParanoid" id="K5VQX4"/>
<keyword evidence="4" id="KW-1185">Reference proteome</keyword>
<dbReference type="PANTHER" id="PTHR38248:SF2">
    <property type="entry name" value="FUNK1 11"/>
    <property type="match status" value="1"/>
</dbReference>
<feature type="region of interest" description="Disordered" evidence="1">
    <location>
        <begin position="456"/>
        <end position="500"/>
    </location>
</feature>
<dbReference type="RefSeq" id="XP_007402470.1">
    <property type="nucleotide sequence ID" value="XM_007402408.1"/>
</dbReference>
<evidence type="ECO:0000259" key="2">
    <source>
        <dbReference type="PROSITE" id="PS50011"/>
    </source>
</evidence>
<dbReference type="PROSITE" id="PS50011">
    <property type="entry name" value="PROTEIN_KINASE_DOM"/>
    <property type="match status" value="1"/>
</dbReference>
<dbReference type="Proteomes" id="UP000008370">
    <property type="component" value="Unassembled WGS sequence"/>
</dbReference>
<gene>
    <name evidence="3" type="ORF">PHACADRAFT_202165</name>
</gene>
<dbReference type="Pfam" id="PF17667">
    <property type="entry name" value="Pkinase_fungal"/>
    <property type="match status" value="1"/>
</dbReference>
<dbReference type="Gene3D" id="1.10.510.10">
    <property type="entry name" value="Transferase(Phosphotransferase) domain 1"/>
    <property type="match status" value="1"/>
</dbReference>
<proteinExistence type="predicted"/>
<feature type="compositionally biased region" description="Basic and acidic residues" evidence="1">
    <location>
        <begin position="491"/>
        <end position="500"/>
    </location>
</feature>
<dbReference type="HOGENOM" id="CLU_038497_0_0_1"/>
<dbReference type="GO" id="GO:0004672">
    <property type="term" value="F:protein kinase activity"/>
    <property type="evidence" value="ECO:0007669"/>
    <property type="project" value="InterPro"/>
</dbReference>
<dbReference type="InterPro" id="IPR000719">
    <property type="entry name" value="Prot_kinase_dom"/>
</dbReference>
<dbReference type="KEGG" id="pco:PHACADRAFT_202165"/>
<evidence type="ECO:0000313" key="3">
    <source>
        <dbReference type="EMBL" id="EKM48974.1"/>
    </source>
</evidence>
<evidence type="ECO:0000313" key="4">
    <source>
        <dbReference type="Proteomes" id="UP000008370"/>
    </source>
</evidence>
<dbReference type="PANTHER" id="PTHR38248">
    <property type="entry name" value="FUNK1 6"/>
    <property type="match status" value="1"/>
</dbReference>
<dbReference type="PROSITE" id="PS00109">
    <property type="entry name" value="PROTEIN_KINASE_TYR"/>
    <property type="match status" value="1"/>
</dbReference>
<accession>K5VQX4</accession>
<dbReference type="GO" id="GO:0005524">
    <property type="term" value="F:ATP binding"/>
    <property type="evidence" value="ECO:0007669"/>
    <property type="project" value="InterPro"/>
</dbReference>
<dbReference type="InterPro" id="IPR011009">
    <property type="entry name" value="Kinase-like_dom_sf"/>
</dbReference>
<feature type="compositionally biased region" description="Acidic residues" evidence="1">
    <location>
        <begin position="463"/>
        <end position="487"/>
    </location>
</feature>
<dbReference type="AlphaFoldDB" id="K5VQX4"/>
<dbReference type="InterPro" id="IPR008266">
    <property type="entry name" value="Tyr_kinase_AS"/>
</dbReference>
<dbReference type="SUPFAM" id="SSF56112">
    <property type="entry name" value="Protein kinase-like (PK-like)"/>
    <property type="match status" value="1"/>
</dbReference>
<evidence type="ECO:0000256" key="1">
    <source>
        <dbReference type="SAM" id="MobiDB-lite"/>
    </source>
</evidence>
<name>K5VQX4_PHACS</name>
<sequence length="500" mass="56953">MSSTNGTRIHSIGSMFKSDKISFWFYDSFGIVRTDDSQSLSLVDQFEEVAAIVVAIACCDATRLGVMQGVTPPKGSKYPASFPPANLTGYTIKMPLPNKRRARQPQMVVTLDKPLFCQYALVGRHTTVYTATTSVAVGRKKGRAVIVKLSQQAKGRKPEQDFLNAALEAGVDHLPELHSSIDLWSLSDGIRSVFLKRDPGHNEIFEDRILRAIVYTQYIPVQQFLAESSDAPEYIRLMVDQMMECLHDLRHKAKIVHRDVSPNNIMIEMRNDKPFFILNDFDLATFVQDNGTRLHPASSKHRTGTLPFMAIEILQDMDIPLTVAKPGRIELQIAHRLRHDWESLLWVALWCMLTTDPDASGTELESKIVSFLSDWETGELSTIADVKISVIHDSSRAEKLIPPRFRTLIPWFARWCDVLRDAHQVIKRHRLLSRKELVRMDRETLNGTITLEKLKEALHAPDEAAEEEEEEEGEEEEEEEEHSDDCPPDVTENRVRIIEW</sequence>
<protein>
    <recommendedName>
        <fullName evidence="2">Protein kinase domain-containing protein</fullName>
    </recommendedName>
</protein>
<dbReference type="GeneID" id="18911812"/>
<dbReference type="SMART" id="SM00220">
    <property type="entry name" value="S_TKc"/>
    <property type="match status" value="1"/>
</dbReference>
<dbReference type="InterPro" id="IPR040976">
    <property type="entry name" value="Pkinase_fungal"/>
</dbReference>